<gene>
    <name evidence="1" type="ORF">M9Y10_000583</name>
</gene>
<dbReference type="SUPFAM" id="SSF52047">
    <property type="entry name" value="RNI-like"/>
    <property type="match status" value="1"/>
</dbReference>
<dbReference type="EMBL" id="JAPFFF010000001">
    <property type="protein sequence ID" value="KAK8898300.1"/>
    <property type="molecule type" value="Genomic_DNA"/>
</dbReference>
<name>A0ABR2L4L3_9EUKA</name>
<dbReference type="InterPro" id="IPR032675">
    <property type="entry name" value="LRR_dom_sf"/>
</dbReference>
<proteinExistence type="predicted"/>
<organism evidence="1 2">
    <name type="scientific">Tritrichomonas musculus</name>
    <dbReference type="NCBI Taxonomy" id="1915356"/>
    <lineage>
        <taxon>Eukaryota</taxon>
        <taxon>Metamonada</taxon>
        <taxon>Parabasalia</taxon>
        <taxon>Tritrichomonadida</taxon>
        <taxon>Tritrichomonadidae</taxon>
        <taxon>Tritrichomonas</taxon>
    </lineage>
</organism>
<comment type="caution">
    <text evidence="1">The sequence shown here is derived from an EMBL/GenBank/DDBJ whole genome shotgun (WGS) entry which is preliminary data.</text>
</comment>
<dbReference type="Proteomes" id="UP001470230">
    <property type="component" value="Unassembled WGS sequence"/>
</dbReference>
<dbReference type="Gene3D" id="3.80.10.10">
    <property type="entry name" value="Ribonuclease Inhibitor"/>
    <property type="match status" value="1"/>
</dbReference>
<evidence type="ECO:0000313" key="1">
    <source>
        <dbReference type="EMBL" id="KAK8898300.1"/>
    </source>
</evidence>
<evidence type="ECO:0000313" key="2">
    <source>
        <dbReference type="Proteomes" id="UP001470230"/>
    </source>
</evidence>
<reference evidence="1 2" key="1">
    <citation type="submission" date="2024-04" db="EMBL/GenBank/DDBJ databases">
        <title>Tritrichomonas musculus Genome.</title>
        <authorList>
            <person name="Alves-Ferreira E."/>
            <person name="Grigg M."/>
            <person name="Lorenzi H."/>
            <person name="Galac M."/>
        </authorList>
    </citation>
    <scope>NUCLEOTIDE SEQUENCE [LARGE SCALE GENOMIC DNA]</scope>
    <source>
        <strain evidence="1 2">EAF2021</strain>
    </source>
</reference>
<keyword evidence="2" id="KW-1185">Reference proteome</keyword>
<sequence>MTNNFIITSINELRNISNRCNEIKGKKITIEGLSINEEMSQYYEKIIYNGKPKKININNCLITDENCSILIKNYEYGTELSIINCKLTPFQGRMILENLDPYNRISIDFSYNQLGGEGKDNFLKSIISDMNNSLEPFSTLNLSFNGFTETDISNFNKSIQFCSFHSKVIFK</sequence>
<accession>A0ABR2L4L3</accession>
<protein>
    <submittedName>
        <fullName evidence="1">Uncharacterized protein</fullName>
    </submittedName>
</protein>